<feature type="domain" description="Integrase zinc-binding" evidence="2">
    <location>
        <begin position="248"/>
        <end position="291"/>
    </location>
</feature>
<dbReference type="Pfam" id="PF17921">
    <property type="entry name" value="Integrase_H2C2"/>
    <property type="match status" value="1"/>
</dbReference>
<dbReference type="PANTHER" id="PTHR37984">
    <property type="entry name" value="PROTEIN CBG26694"/>
    <property type="match status" value="1"/>
</dbReference>
<comment type="caution">
    <text evidence="3">The sequence shown here is derived from an EMBL/GenBank/DDBJ whole genome shotgun (WGS) entry which is preliminary data.</text>
</comment>
<organism evidence="3">
    <name type="scientific">Tanacetum cinerariifolium</name>
    <name type="common">Dalmatian daisy</name>
    <name type="synonym">Chrysanthemum cinerariifolium</name>
    <dbReference type="NCBI Taxonomy" id="118510"/>
    <lineage>
        <taxon>Eukaryota</taxon>
        <taxon>Viridiplantae</taxon>
        <taxon>Streptophyta</taxon>
        <taxon>Embryophyta</taxon>
        <taxon>Tracheophyta</taxon>
        <taxon>Spermatophyta</taxon>
        <taxon>Magnoliopsida</taxon>
        <taxon>eudicotyledons</taxon>
        <taxon>Gunneridae</taxon>
        <taxon>Pentapetalae</taxon>
        <taxon>asterids</taxon>
        <taxon>campanulids</taxon>
        <taxon>Asterales</taxon>
        <taxon>Asteraceae</taxon>
        <taxon>Asteroideae</taxon>
        <taxon>Anthemideae</taxon>
        <taxon>Anthemidinae</taxon>
        <taxon>Tanacetum</taxon>
    </lineage>
</organism>
<dbReference type="Gene3D" id="3.30.70.270">
    <property type="match status" value="1"/>
</dbReference>
<reference evidence="3" key="1">
    <citation type="journal article" date="2019" name="Sci. Rep.">
        <title>Draft genome of Tanacetum cinerariifolium, the natural source of mosquito coil.</title>
        <authorList>
            <person name="Yamashiro T."/>
            <person name="Shiraishi A."/>
            <person name="Satake H."/>
            <person name="Nakayama K."/>
        </authorList>
    </citation>
    <scope>NUCLEOTIDE SEQUENCE</scope>
</reference>
<dbReference type="InterPro" id="IPR041588">
    <property type="entry name" value="Integrase_H2C2"/>
</dbReference>
<dbReference type="InterPro" id="IPR012337">
    <property type="entry name" value="RNaseH-like_sf"/>
</dbReference>
<dbReference type="InterPro" id="IPR036397">
    <property type="entry name" value="RNaseH_sf"/>
</dbReference>
<accession>A0A6L2KJ95</accession>
<feature type="region of interest" description="Disordered" evidence="1">
    <location>
        <begin position="17"/>
        <end position="53"/>
    </location>
</feature>
<evidence type="ECO:0000259" key="2">
    <source>
        <dbReference type="Pfam" id="PF17921"/>
    </source>
</evidence>
<evidence type="ECO:0000256" key="1">
    <source>
        <dbReference type="SAM" id="MobiDB-lite"/>
    </source>
</evidence>
<dbReference type="GO" id="GO:0003676">
    <property type="term" value="F:nucleic acid binding"/>
    <property type="evidence" value="ECO:0007669"/>
    <property type="project" value="InterPro"/>
</dbReference>
<dbReference type="InterPro" id="IPR043128">
    <property type="entry name" value="Rev_trsase/Diguanyl_cyclase"/>
</dbReference>
<dbReference type="Gene3D" id="3.30.420.10">
    <property type="entry name" value="Ribonuclease H-like superfamily/Ribonuclease H"/>
    <property type="match status" value="1"/>
</dbReference>
<dbReference type="EMBL" id="BKCJ010002561">
    <property type="protein sequence ID" value="GEU49416.1"/>
    <property type="molecule type" value="Genomic_DNA"/>
</dbReference>
<dbReference type="InterPro" id="IPR050951">
    <property type="entry name" value="Retrovirus_Pol_polyprotein"/>
</dbReference>
<sequence length="475" mass="55027">MTIQKAMQIAGTLTDEAIRNGSIKKNTEKRGNMGEPRKDRNRRDDNKRTRTENAFATTTNHVKKGNTGMAPKCTTCNFYHPPETPYCTCFNWNRPGHLVKDYRVVCRNVNLVSARNPAANRGTRFECGALAIDGGQGRRNNSNQARRKAFMLGVEEARQDPNIMTGLAGYYHRFIENFSWTSKLLTILTQKSKTFDWSEEQERTFQTLKENLCNALILALLDGPKDFVVYYDASGLGLDQLWVPLKGDVRTLIMDEAHKSKYSVHLRADKMYYDLRDRYWWSGIKKDIAVYSFHNKVLQTMQEALGTKLDMSTDYHPRTDGQSDRTVQTLKYMLRACFLDFEGCWKCCSLIMWAEVREGQLIGPELVQETTRKISQIKDRLKATRDHQISYSEKKRKPLEFDVAYRLRLLKELNGVHDTFHVSNLKKCLANPTLQIPWDEIQVDAKLNFVEEPVKILEQEFKKLKRSRIAIVNDR</sequence>
<dbReference type="AlphaFoldDB" id="A0A6L2KJ95"/>
<evidence type="ECO:0000313" key="3">
    <source>
        <dbReference type="EMBL" id="GEU49416.1"/>
    </source>
</evidence>
<dbReference type="InterPro" id="IPR043502">
    <property type="entry name" value="DNA/RNA_pol_sf"/>
</dbReference>
<name>A0A6L2KJ95_TANCI</name>
<proteinExistence type="predicted"/>
<dbReference type="PANTHER" id="PTHR37984:SF5">
    <property type="entry name" value="PROTEIN NYNRIN-LIKE"/>
    <property type="match status" value="1"/>
</dbReference>
<feature type="compositionally biased region" description="Basic and acidic residues" evidence="1">
    <location>
        <begin position="25"/>
        <end position="51"/>
    </location>
</feature>
<dbReference type="SUPFAM" id="SSF56672">
    <property type="entry name" value="DNA/RNA polymerases"/>
    <property type="match status" value="1"/>
</dbReference>
<gene>
    <name evidence="3" type="ORF">Tci_021394</name>
</gene>
<dbReference type="SUPFAM" id="SSF53098">
    <property type="entry name" value="Ribonuclease H-like"/>
    <property type="match status" value="1"/>
</dbReference>
<protein>
    <recommendedName>
        <fullName evidence="2">Integrase zinc-binding domain-containing protein</fullName>
    </recommendedName>
</protein>
<dbReference type="Gene3D" id="1.10.340.70">
    <property type="match status" value="1"/>
</dbReference>